<proteinExistence type="predicted"/>
<feature type="domain" description="Response regulatory" evidence="3">
    <location>
        <begin position="3"/>
        <end position="119"/>
    </location>
</feature>
<accession>A0A1G1VPM2</accession>
<reference evidence="4 5" key="1">
    <citation type="journal article" date="2016" name="Nat. Commun.">
        <title>Thousands of microbial genomes shed light on interconnected biogeochemical processes in an aquifer system.</title>
        <authorList>
            <person name="Anantharaman K."/>
            <person name="Brown C.T."/>
            <person name="Hug L.A."/>
            <person name="Sharon I."/>
            <person name="Castelle C.J."/>
            <person name="Probst A.J."/>
            <person name="Thomas B.C."/>
            <person name="Singh A."/>
            <person name="Wilkins M.J."/>
            <person name="Karaoz U."/>
            <person name="Brodie E.L."/>
            <person name="Williams K.H."/>
            <person name="Hubbard S.S."/>
            <person name="Banfield J.F."/>
        </authorList>
    </citation>
    <scope>NUCLEOTIDE SEQUENCE [LARGE SCALE GENOMIC DNA]</scope>
</reference>
<evidence type="ECO:0000259" key="3">
    <source>
        <dbReference type="PROSITE" id="PS50110"/>
    </source>
</evidence>
<dbReference type="InterPro" id="IPR001789">
    <property type="entry name" value="Sig_transdc_resp-reg_receiver"/>
</dbReference>
<dbReference type="GO" id="GO:0000160">
    <property type="term" value="P:phosphorelay signal transduction system"/>
    <property type="evidence" value="ECO:0007669"/>
    <property type="project" value="InterPro"/>
</dbReference>
<dbReference type="InterPro" id="IPR050595">
    <property type="entry name" value="Bact_response_regulator"/>
</dbReference>
<evidence type="ECO:0000256" key="1">
    <source>
        <dbReference type="ARBA" id="ARBA00022553"/>
    </source>
</evidence>
<dbReference type="Proteomes" id="UP000179069">
    <property type="component" value="Unassembled WGS sequence"/>
</dbReference>
<gene>
    <name evidence="4" type="ORF">A2785_00565</name>
</gene>
<comment type="caution">
    <text evidence="4">The sequence shown here is derived from an EMBL/GenBank/DDBJ whole genome shotgun (WGS) entry which is preliminary data.</text>
</comment>
<sequence>MKKVLIVEDDQSLSLAYQKKFSQSGYEVVRADDGQTGLTKAVESNPDMIILDIMLPGKLNGFDVLRQLKLSASTKGIPVIVMTNLMEEGKSALELGAIEYLLKVNVSLQELLEKVEKYLKKSPVA</sequence>
<dbReference type="PANTHER" id="PTHR44591">
    <property type="entry name" value="STRESS RESPONSE REGULATOR PROTEIN 1"/>
    <property type="match status" value="1"/>
</dbReference>
<dbReference type="CDD" id="cd17574">
    <property type="entry name" value="REC_OmpR"/>
    <property type="match status" value="1"/>
</dbReference>
<organism evidence="4 5">
    <name type="scientific">Candidatus Chisholmbacteria bacterium RIFCSPHIGHO2_01_FULL_49_18</name>
    <dbReference type="NCBI Taxonomy" id="1797590"/>
    <lineage>
        <taxon>Bacteria</taxon>
        <taxon>Candidatus Chisholmiibacteriota</taxon>
    </lineage>
</organism>
<dbReference type="EMBL" id="MHCI01000003">
    <property type="protein sequence ID" value="OGY17349.1"/>
    <property type="molecule type" value="Genomic_DNA"/>
</dbReference>
<name>A0A1G1VPM2_9BACT</name>
<dbReference type="PANTHER" id="PTHR44591:SF3">
    <property type="entry name" value="RESPONSE REGULATORY DOMAIN-CONTAINING PROTEIN"/>
    <property type="match status" value="1"/>
</dbReference>
<feature type="modified residue" description="4-aspartylphosphate" evidence="2">
    <location>
        <position position="52"/>
    </location>
</feature>
<dbReference type="Gene3D" id="3.40.50.2300">
    <property type="match status" value="1"/>
</dbReference>
<evidence type="ECO:0000313" key="5">
    <source>
        <dbReference type="Proteomes" id="UP000179069"/>
    </source>
</evidence>
<dbReference type="PROSITE" id="PS50110">
    <property type="entry name" value="RESPONSE_REGULATORY"/>
    <property type="match status" value="1"/>
</dbReference>
<dbReference type="InterPro" id="IPR011006">
    <property type="entry name" value="CheY-like_superfamily"/>
</dbReference>
<keyword evidence="1 2" id="KW-0597">Phosphoprotein</keyword>
<dbReference type="SUPFAM" id="SSF52172">
    <property type="entry name" value="CheY-like"/>
    <property type="match status" value="1"/>
</dbReference>
<protein>
    <recommendedName>
        <fullName evidence="3">Response regulatory domain-containing protein</fullName>
    </recommendedName>
</protein>
<dbReference type="Pfam" id="PF00072">
    <property type="entry name" value="Response_reg"/>
    <property type="match status" value="1"/>
</dbReference>
<evidence type="ECO:0000256" key="2">
    <source>
        <dbReference type="PROSITE-ProRule" id="PRU00169"/>
    </source>
</evidence>
<dbReference type="SMART" id="SM00448">
    <property type="entry name" value="REC"/>
    <property type="match status" value="1"/>
</dbReference>
<evidence type="ECO:0000313" key="4">
    <source>
        <dbReference type="EMBL" id="OGY17349.1"/>
    </source>
</evidence>
<dbReference type="AlphaFoldDB" id="A0A1G1VPM2"/>